<dbReference type="RefSeq" id="WP_259915610.1">
    <property type="nucleotide sequence ID" value="NZ_CAUREL010000012.1"/>
</dbReference>
<protein>
    <submittedName>
        <fullName evidence="5">Glycosyltransferase</fullName>
        <ecNumber evidence="5">2.4.-.-</ecNumber>
    </submittedName>
</protein>
<evidence type="ECO:0000259" key="4">
    <source>
        <dbReference type="Pfam" id="PF00535"/>
    </source>
</evidence>
<dbReference type="SUPFAM" id="SSF53448">
    <property type="entry name" value="Nucleotide-diphospho-sugar transferases"/>
    <property type="match status" value="1"/>
</dbReference>
<evidence type="ECO:0000256" key="2">
    <source>
        <dbReference type="ARBA" id="ARBA00022676"/>
    </source>
</evidence>
<dbReference type="GO" id="GO:0016757">
    <property type="term" value="F:glycosyltransferase activity"/>
    <property type="evidence" value="ECO:0007669"/>
    <property type="project" value="UniProtKB-KW"/>
</dbReference>
<dbReference type="InterPro" id="IPR001173">
    <property type="entry name" value="Glyco_trans_2-like"/>
</dbReference>
<evidence type="ECO:0000256" key="3">
    <source>
        <dbReference type="ARBA" id="ARBA00022679"/>
    </source>
</evidence>
<dbReference type="InterPro" id="IPR029044">
    <property type="entry name" value="Nucleotide-diphossugar_trans"/>
</dbReference>
<dbReference type="PANTHER" id="PTHR43685:SF5">
    <property type="entry name" value="GLYCOSYLTRANSFERASE EPSE-RELATED"/>
    <property type="match status" value="1"/>
</dbReference>
<gene>
    <name evidence="5" type="ORF">VVR66_03145</name>
</gene>
<dbReference type="InterPro" id="IPR050834">
    <property type="entry name" value="Glycosyltransf_2"/>
</dbReference>
<dbReference type="Proteomes" id="UP001558481">
    <property type="component" value="Unassembled WGS sequence"/>
</dbReference>
<dbReference type="PANTHER" id="PTHR43685">
    <property type="entry name" value="GLYCOSYLTRANSFERASE"/>
    <property type="match status" value="1"/>
</dbReference>
<name>A0ABV3UZ79_9MICC</name>
<keyword evidence="3 5" id="KW-0808">Transferase</keyword>
<evidence type="ECO:0000313" key="5">
    <source>
        <dbReference type="EMBL" id="MEX3593706.1"/>
    </source>
</evidence>
<evidence type="ECO:0000256" key="1">
    <source>
        <dbReference type="ARBA" id="ARBA00006739"/>
    </source>
</evidence>
<dbReference type="Pfam" id="PF00535">
    <property type="entry name" value="Glycos_transf_2"/>
    <property type="match status" value="1"/>
</dbReference>
<keyword evidence="2 5" id="KW-0328">Glycosyltransferase</keyword>
<dbReference type="EC" id="2.4.-.-" evidence="5"/>
<dbReference type="EMBL" id="JAYWLU010000002">
    <property type="protein sequence ID" value="MEX3593706.1"/>
    <property type="molecule type" value="Genomic_DNA"/>
</dbReference>
<feature type="domain" description="Glycosyltransferase 2-like" evidence="4">
    <location>
        <begin position="20"/>
        <end position="185"/>
    </location>
</feature>
<reference evidence="5 6" key="1">
    <citation type="journal article" date="2024" name="Fungal Genet. Biol.">
        <title>The porcine skin microbiome exhibits broad fungal antagonism.</title>
        <authorList>
            <person name="De La Cruz K.F."/>
            <person name="Townsend E.C."/>
            <person name="Alex Cheong J.Z."/>
            <person name="Salamzade R."/>
            <person name="Liu A."/>
            <person name="Sandstrom S."/>
            <person name="Davila E."/>
            <person name="Huang L."/>
            <person name="Xu K.H."/>
            <person name="Wu S.Y."/>
            <person name="Meudt J.J."/>
            <person name="Shanmuganayagam D."/>
            <person name="Gibson A.L.F."/>
            <person name="Kalan L.R."/>
        </authorList>
    </citation>
    <scope>NUCLEOTIDE SEQUENCE [LARGE SCALE GENOMIC DNA]</scope>
    <source>
        <strain evidence="5 6">LK2625</strain>
    </source>
</reference>
<sequence>MVSVALAKPLDPCESPAPFSLLVPVYRGDSAHRVRRAIDSNTHEQTRPPAQVVIVRDGPVPQEITDELDRISAASAVPVVRVELEHNAGLTNALNTGLLWCSHDVVARADADDISYPDRFERQLPLIEAGADLVGASMHEIGDDETTPLALRQAPVGRSEIARVAKRRNPISHPSVVFRRSAVEAVGGYEHVPMAEDYWLWARMLHAGADVRNVSEPLVGYRVSAGSYERRGGPRVFLAEMALQWKLRRLGYVGFIQWATNVIVRGGYRFVPLKARETAYRFMVGHRNS</sequence>
<comment type="similarity">
    <text evidence="1">Belongs to the glycosyltransferase 2 family.</text>
</comment>
<evidence type="ECO:0000313" key="6">
    <source>
        <dbReference type="Proteomes" id="UP001558481"/>
    </source>
</evidence>
<accession>A0ABV3UZ79</accession>
<organism evidence="5 6">
    <name type="scientific">Kocuria carniphila</name>
    <dbReference type="NCBI Taxonomy" id="262208"/>
    <lineage>
        <taxon>Bacteria</taxon>
        <taxon>Bacillati</taxon>
        <taxon>Actinomycetota</taxon>
        <taxon>Actinomycetes</taxon>
        <taxon>Micrococcales</taxon>
        <taxon>Micrococcaceae</taxon>
        <taxon>Kocuria</taxon>
    </lineage>
</organism>
<proteinExistence type="inferred from homology"/>
<keyword evidence="6" id="KW-1185">Reference proteome</keyword>
<comment type="caution">
    <text evidence="5">The sequence shown here is derived from an EMBL/GenBank/DDBJ whole genome shotgun (WGS) entry which is preliminary data.</text>
</comment>
<dbReference type="Gene3D" id="3.90.550.10">
    <property type="entry name" value="Spore Coat Polysaccharide Biosynthesis Protein SpsA, Chain A"/>
    <property type="match status" value="1"/>
</dbReference>